<dbReference type="Pfam" id="PF03412">
    <property type="entry name" value="Peptidase_C39"/>
    <property type="match status" value="1"/>
</dbReference>
<evidence type="ECO:0000259" key="9">
    <source>
        <dbReference type="PROSITE" id="PS50929"/>
    </source>
</evidence>
<accession>A0ABQ1H7M7</accession>
<dbReference type="Pfam" id="PF00664">
    <property type="entry name" value="ABC_membrane"/>
    <property type="match status" value="1"/>
</dbReference>
<dbReference type="PROSITE" id="PS50990">
    <property type="entry name" value="PEPTIDASE_C39"/>
    <property type="match status" value="1"/>
</dbReference>
<feature type="domain" description="ABC transmembrane type-1" evidence="9">
    <location>
        <begin position="170"/>
        <end position="449"/>
    </location>
</feature>
<dbReference type="SUPFAM" id="SSF90123">
    <property type="entry name" value="ABC transporter transmembrane region"/>
    <property type="match status" value="1"/>
</dbReference>
<keyword evidence="5 7" id="KW-1133">Transmembrane helix</keyword>
<dbReference type="InterPro" id="IPR011527">
    <property type="entry name" value="ABC1_TM_dom"/>
</dbReference>
<protein>
    <submittedName>
        <fullName evidence="11">ABC transporter</fullName>
    </submittedName>
</protein>
<feature type="transmembrane region" description="Helical" evidence="7">
    <location>
        <begin position="166"/>
        <end position="189"/>
    </location>
</feature>
<dbReference type="EMBL" id="BMDW01000034">
    <property type="protein sequence ID" value="GGA61638.1"/>
    <property type="molecule type" value="Genomic_DNA"/>
</dbReference>
<sequence length="716" mass="78477">MTLPWSGKPDTKAVLQTEAAECGLAALTMVASHHGHRVNLSGLRQRYPTSIKGATMAHLMVIAADLGLAPRAVRLELDEFSQLKLPAVLHWDLNHFVVLESVAADKDVTILDPAVGRRRMTIEKASRHFTGIALELTPTASFTPIEARATTRLTDLWSRMTNFRRAFGQVLLLSFVLQFTALLTPFYIQVVIDDAIAQGDANLLLLLLLGFGVVYGLNSVTKALREWVMLTLGQSLSFDLGGNVVRHLIRLPLAYFERRHVGDLMSRVGSIQPIQSLLSRGLVNILIDSVLFLTTLVVMVVISPLLAGIVLASTLAYLGYNQLVYPAMRLRAEEEIIARASEETYLMETIRAVRSVKIFGHEAQRENGWRNQYADVISASYRSRLLDIRVGLAENLLFSAAFLICVYFGAMRVIGSTMTIGTLLAFLSYRSNFVTSATSLVDQVQRWRLLGVHLERLSDIVTERKEEFALQINRGPLSAPAISLDHLTFAYDEGEAPVIDRVNVDIPGGAFVAIVGSSGAGKTTLFRLMLGLLDPQLGRIIIDGVPLGSATMAGWRGRIGAVLQDDCLLTGTIADNIAFFDPTADRDRIIEAAKMAEVDTDIARMPMGYDSLIGDMGAALSSGQRQRIFLARALFRDPDVLFLDEGTANLDPATETRIADMIAGLPMTRIVIAHRPALVERADFVFTLGNGHINVREGPLARARATATNNRLHSAL</sequence>
<dbReference type="InterPro" id="IPR003439">
    <property type="entry name" value="ABC_transporter-like_ATP-bd"/>
</dbReference>
<dbReference type="PROSITE" id="PS50929">
    <property type="entry name" value="ABC_TM1F"/>
    <property type="match status" value="1"/>
</dbReference>
<dbReference type="PROSITE" id="PS50893">
    <property type="entry name" value="ABC_TRANSPORTER_2"/>
    <property type="match status" value="1"/>
</dbReference>
<evidence type="ECO:0000256" key="4">
    <source>
        <dbReference type="ARBA" id="ARBA00022840"/>
    </source>
</evidence>
<dbReference type="InterPro" id="IPR039421">
    <property type="entry name" value="Type_1_exporter"/>
</dbReference>
<comment type="caution">
    <text evidence="11">The sequence shown here is derived from an EMBL/GenBank/DDBJ whole genome shotgun (WGS) entry which is preliminary data.</text>
</comment>
<evidence type="ECO:0000256" key="7">
    <source>
        <dbReference type="SAM" id="Phobius"/>
    </source>
</evidence>
<feature type="domain" description="Peptidase C39" evidence="10">
    <location>
        <begin position="16"/>
        <end position="136"/>
    </location>
</feature>
<dbReference type="PROSITE" id="PS00211">
    <property type="entry name" value="ABC_TRANSPORTER_1"/>
    <property type="match status" value="1"/>
</dbReference>
<dbReference type="InterPro" id="IPR005074">
    <property type="entry name" value="Peptidase_C39"/>
</dbReference>
<keyword evidence="12" id="KW-1185">Reference proteome</keyword>
<evidence type="ECO:0000256" key="5">
    <source>
        <dbReference type="ARBA" id="ARBA00022989"/>
    </source>
</evidence>
<dbReference type="SUPFAM" id="SSF52540">
    <property type="entry name" value="P-loop containing nucleoside triphosphate hydrolases"/>
    <property type="match status" value="1"/>
</dbReference>
<dbReference type="InterPro" id="IPR033838">
    <property type="entry name" value="CvaB_peptidase"/>
</dbReference>
<evidence type="ECO:0000313" key="12">
    <source>
        <dbReference type="Proteomes" id="UP000618591"/>
    </source>
</evidence>
<dbReference type="Gene3D" id="1.20.1560.10">
    <property type="entry name" value="ABC transporter type 1, transmembrane domain"/>
    <property type="match status" value="1"/>
</dbReference>
<feature type="transmembrane region" description="Helical" evidence="7">
    <location>
        <begin position="201"/>
        <end position="220"/>
    </location>
</feature>
<keyword evidence="2 7" id="KW-0812">Transmembrane</keyword>
<dbReference type="PANTHER" id="PTHR24221:SF606">
    <property type="entry name" value="COLICIN V SECRETION-PROCESSING ATP-BINDING PROTEIN"/>
    <property type="match status" value="1"/>
</dbReference>
<comment type="subcellular location">
    <subcellularLocation>
        <location evidence="1">Cell membrane</location>
        <topology evidence="1">Multi-pass membrane protein</topology>
    </subcellularLocation>
</comment>
<evidence type="ECO:0000256" key="1">
    <source>
        <dbReference type="ARBA" id="ARBA00004651"/>
    </source>
</evidence>
<evidence type="ECO:0000313" key="11">
    <source>
        <dbReference type="EMBL" id="GGA61638.1"/>
    </source>
</evidence>
<dbReference type="InterPro" id="IPR003593">
    <property type="entry name" value="AAA+_ATPase"/>
</dbReference>
<proteinExistence type="predicted"/>
<organism evidence="11 12">
    <name type="scientific">Sphingomonas psychrolutea</name>
    <dbReference type="NCBI Taxonomy" id="1259676"/>
    <lineage>
        <taxon>Bacteria</taxon>
        <taxon>Pseudomonadati</taxon>
        <taxon>Pseudomonadota</taxon>
        <taxon>Alphaproteobacteria</taxon>
        <taxon>Sphingomonadales</taxon>
        <taxon>Sphingomonadaceae</taxon>
        <taxon>Sphingomonas</taxon>
    </lineage>
</organism>
<name>A0ABQ1H7M7_9SPHN</name>
<evidence type="ECO:0000256" key="6">
    <source>
        <dbReference type="ARBA" id="ARBA00023136"/>
    </source>
</evidence>
<evidence type="ECO:0000259" key="8">
    <source>
        <dbReference type="PROSITE" id="PS50893"/>
    </source>
</evidence>
<evidence type="ECO:0000259" key="10">
    <source>
        <dbReference type="PROSITE" id="PS50990"/>
    </source>
</evidence>
<dbReference type="Proteomes" id="UP000618591">
    <property type="component" value="Unassembled WGS sequence"/>
</dbReference>
<feature type="transmembrane region" description="Helical" evidence="7">
    <location>
        <begin position="396"/>
        <end position="427"/>
    </location>
</feature>
<dbReference type="InterPro" id="IPR036640">
    <property type="entry name" value="ABC1_TM_sf"/>
</dbReference>
<dbReference type="Pfam" id="PF00005">
    <property type="entry name" value="ABC_tran"/>
    <property type="match status" value="1"/>
</dbReference>
<keyword evidence="6 7" id="KW-0472">Membrane</keyword>
<feature type="domain" description="ABC transporter" evidence="8">
    <location>
        <begin position="482"/>
        <end position="715"/>
    </location>
</feature>
<dbReference type="Gene3D" id="3.90.70.10">
    <property type="entry name" value="Cysteine proteinases"/>
    <property type="match status" value="1"/>
</dbReference>
<evidence type="ECO:0000256" key="2">
    <source>
        <dbReference type="ARBA" id="ARBA00022692"/>
    </source>
</evidence>
<dbReference type="SMART" id="SM00382">
    <property type="entry name" value="AAA"/>
    <property type="match status" value="1"/>
</dbReference>
<reference evidence="12" key="1">
    <citation type="journal article" date="2019" name="Int. J. Syst. Evol. Microbiol.">
        <title>The Global Catalogue of Microorganisms (GCM) 10K type strain sequencing project: providing services to taxonomists for standard genome sequencing and annotation.</title>
        <authorList>
            <consortium name="The Broad Institute Genomics Platform"/>
            <consortium name="The Broad Institute Genome Sequencing Center for Infectious Disease"/>
            <person name="Wu L."/>
            <person name="Ma J."/>
        </authorList>
    </citation>
    <scope>NUCLEOTIDE SEQUENCE [LARGE SCALE GENOMIC DNA]</scope>
    <source>
        <strain evidence="12">CGMCC 1.10106</strain>
    </source>
</reference>
<dbReference type="CDD" id="cd18567">
    <property type="entry name" value="ABC_6TM_CvaB_RaxB_like"/>
    <property type="match status" value="1"/>
</dbReference>
<dbReference type="Gene3D" id="3.40.50.300">
    <property type="entry name" value="P-loop containing nucleotide triphosphate hydrolases"/>
    <property type="match status" value="1"/>
</dbReference>
<gene>
    <name evidence="11" type="ORF">GCM10011395_34990</name>
</gene>
<dbReference type="InterPro" id="IPR017871">
    <property type="entry name" value="ABC_transporter-like_CS"/>
</dbReference>
<dbReference type="InterPro" id="IPR027417">
    <property type="entry name" value="P-loop_NTPase"/>
</dbReference>
<evidence type="ECO:0000256" key="3">
    <source>
        <dbReference type="ARBA" id="ARBA00022741"/>
    </source>
</evidence>
<feature type="transmembrane region" description="Helical" evidence="7">
    <location>
        <begin position="290"/>
        <end position="320"/>
    </location>
</feature>
<keyword evidence="3" id="KW-0547">Nucleotide-binding</keyword>
<dbReference type="PANTHER" id="PTHR24221">
    <property type="entry name" value="ATP-BINDING CASSETTE SUB-FAMILY B"/>
    <property type="match status" value="1"/>
</dbReference>
<dbReference type="CDD" id="cd02419">
    <property type="entry name" value="Peptidase_C39C"/>
    <property type="match status" value="1"/>
</dbReference>
<dbReference type="RefSeq" id="WP_188449814.1">
    <property type="nucleotide sequence ID" value="NZ_BMDW01000034.1"/>
</dbReference>
<keyword evidence="4" id="KW-0067">ATP-binding</keyword>